<accession>A0AAV7R516</accession>
<reference evidence="1" key="1">
    <citation type="journal article" date="2022" name="bioRxiv">
        <title>Sequencing and chromosome-scale assembly of the giantPleurodeles waltlgenome.</title>
        <authorList>
            <person name="Brown T."/>
            <person name="Elewa A."/>
            <person name="Iarovenko S."/>
            <person name="Subramanian E."/>
            <person name="Araus A.J."/>
            <person name="Petzold A."/>
            <person name="Susuki M."/>
            <person name="Suzuki K.-i.T."/>
            <person name="Hayashi T."/>
            <person name="Toyoda A."/>
            <person name="Oliveira C."/>
            <person name="Osipova E."/>
            <person name="Leigh N.D."/>
            <person name="Simon A."/>
            <person name="Yun M.H."/>
        </authorList>
    </citation>
    <scope>NUCLEOTIDE SEQUENCE</scope>
    <source>
        <strain evidence="1">20211129_DDA</strain>
        <tissue evidence="1">Liver</tissue>
    </source>
</reference>
<comment type="caution">
    <text evidence="1">The sequence shown here is derived from an EMBL/GenBank/DDBJ whole genome shotgun (WGS) entry which is preliminary data.</text>
</comment>
<keyword evidence="2" id="KW-1185">Reference proteome</keyword>
<sequence>MAGSAAHVPARNCFLIAGGIGNFAEPHKSLERLLEAGASSARRTAGRAVELPCSRSQGCAAATPEERRTRHYAAKYACSQLPGLKERVLITVEQNITTPFPAHHILSRHSHCSGTFKSPQTEVISIHFPKDALWHAACAALAPGARLHTERKD</sequence>
<name>A0AAV7R516_PLEWA</name>
<organism evidence="1 2">
    <name type="scientific">Pleurodeles waltl</name>
    <name type="common">Iberian ribbed newt</name>
    <dbReference type="NCBI Taxonomy" id="8319"/>
    <lineage>
        <taxon>Eukaryota</taxon>
        <taxon>Metazoa</taxon>
        <taxon>Chordata</taxon>
        <taxon>Craniata</taxon>
        <taxon>Vertebrata</taxon>
        <taxon>Euteleostomi</taxon>
        <taxon>Amphibia</taxon>
        <taxon>Batrachia</taxon>
        <taxon>Caudata</taxon>
        <taxon>Salamandroidea</taxon>
        <taxon>Salamandridae</taxon>
        <taxon>Pleurodelinae</taxon>
        <taxon>Pleurodeles</taxon>
    </lineage>
</organism>
<dbReference type="EMBL" id="JANPWB010000010">
    <property type="protein sequence ID" value="KAJ1145833.1"/>
    <property type="molecule type" value="Genomic_DNA"/>
</dbReference>
<evidence type="ECO:0000313" key="1">
    <source>
        <dbReference type="EMBL" id="KAJ1145833.1"/>
    </source>
</evidence>
<dbReference type="AlphaFoldDB" id="A0AAV7R516"/>
<proteinExistence type="predicted"/>
<protein>
    <submittedName>
        <fullName evidence="1">Uncharacterized protein</fullName>
    </submittedName>
</protein>
<dbReference type="Proteomes" id="UP001066276">
    <property type="component" value="Chromosome 6"/>
</dbReference>
<evidence type="ECO:0000313" key="2">
    <source>
        <dbReference type="Proteomes" id="UP001066276"/>
    </source>
</evidence>
<gene>
    <name evidence="1" type="ORF">NDU88_012116</name>
</gene>